<keyword evidence="7" id="KW-1185">Reference proteome</keyword>
<protein>
    <submittedName>
        <fullName evidence="6">Metal ABC transporter ATP-binding protein</fullName>
    </submittedName>
</protein>
<dbReference type="PANTHER" id="PTHR42734">
    <property type="entry name" value="METAL TRANSPORT SYSTEM ATP-BINDING PROTEIN TM_0124-RELATED"/>
    <property type="match status" value="1"/>
</dbReference>
<comment type="similarity">
    <text evidence="1">Belongs to the ABC transporter superfamily.</text>
</comment>
<dbReference type="Pfam" id="PF00005">
    <property type="entry name" value="ABC_tran"/>
    <property type="match status" value="1"/>
</dbReference>
<comment type="caution">
    <text evidence="6">The sequence shown here is derived from an EMBL/GenBank/DDBJ whole genome shotgun (WGS) entry which is preliminary data.</text>
</comment>
<keyword evidence="4 6" id="KW-0067">ATP-binding</keyword>
<keyword evidence="2" id="KW-0813">Transport</keyword>
<evidence type="ECO:0000256" key="4">
    <source>
        <dbReference type="ARBA" id="ARBA00022840"/>
    </source>
</evidence>
<dbReference type="SUPFAM" id="SSF52540">
    <property type="entry name" value="P-loop containing nucleoside triphosphate hydrolases"/>
    <property type="match status" value="1"/>
</dbReference>
<dbReference type="InterPro" id="IPR003593">
    <property type="entry name" value="AAA+_ATPase"/>
</dbReference>
<reference evidence="6 7" key="1">
    <citation type="submission" date="2018-02" db="EMBL/GenBank/DDBJ databases">
        <title>Corynebacterium alimpuense sp. nov., a marine obligate actinomycete isolated from sediments of Valparaiso bay, Chile.</title>
        <authorList>
            <person name="Claverias F."/>
            <person name="Gonzales-Siles L."/>
            <person name="Salva-Serra F."/>
            <person name="Inganaes E."/>
            <person name="Molin K."/>
            <person name="Cumsille A."/>
            <person name="Undabarrena A."/>
            <person name="Couve E."/>
            <person name="Moore E.R.B."/>
            <person name="Gomila M."/>
            <person name="Camara B."/>
        </authorList>
    </citation>
    <scope>NUCLEOTIDE SEQUENCE [LARGE SCALE GENOMIC DNA]</scope>
    <source>
        <strain evidence="6 7">CCUG 69366</strain>
    </source>
</reference>
<dbReference type="InterPro" id="IPR003439">
    <property type="entry name" value="ABC_transporter-like_ATP-bd"/>
</dbReference>
<dbReference type="GO" id="GO:0016887">
    <property type="term" value="F:ATP hydrolysis activity"/>
    <property type="evidence" value="ECO:0007669"/>
    <property type="project" value="InterPro"/>
</dbReference>
<dbReference type="GO" id="GO:0005524">
    <property type="term" value="F:ATP binding"/>
    <property type="evidence" value="ECO:0007669"/>
    <property type="project" value="UniProtKB-KW"/>
</dbReference>
<keyword evidence="3" id="KW-0547">Nucleotide-binding</keyword>
<evidence type="ECO:0000313" key="7">
    <source>
        <dbReference type="Proteomes" id="UP000266975"/>
    </source>
</evidence>
<proteinExistence type="inferred from homology"/>
<evidence type="ECO:0000259" key="5">
    <source>
        <dbReference type="PROSITE" id="PS50893"/>
    </source>
</evidence>
<feature type="domain" description="ABC transporter" evidence="5">
    <location>
        <begin position="5"/>
        <end position="240"/>
    </location>
</feature>
<organism evidence="6 7">
    <name type="scientific">Corynebacterium alimapuense</name>
    <dbReference type="NCBI Taxonomy" id="1576874"/>
    <lineage>
        <taxon>Bacteria</taxon>
        <taxon>Bacillati</taxon>
        <taxon>Actinomycetota</taxon>
        <taxon>Actinomycetes</taxon>
        <taxon>Mycobacteriales</taxon>
        <taxon>Corynebacteriaceae</taxon>
        <taxon>Corynebacterium</taxon>
    </lineage>
</organism>
<evidence type="ECO:0000256" key="1">
    <source>
        <dbReference type="ARBA" id="ARBA00005417"/>
    </source>
</evidence>
<dbReference type="RefSeq" id="WP_123047580.1">
    <property type="nucleotide sequence ID" value="NZ_PTJO01000003.1"/>
</dbReference>
<dbReference type="InterPro" id="IPR050153">
    <property type="entry name" value="Metal_Ion_Import_ABC"/>
</dbReference>
<gene>
    <name evidence="6" type="ORF">C5L39_04065</name>
</gene>
<dbReference type="SMART" id="SM00382">
    <property type="entry name" value="AAA"/>
    <property type="match status" value="1"/>
</dbReference>
<dbReference type="PANTHER" id="PTHR42734:SF5">
    <property type="entry name" value="IRON TRANSPORT SYSTEM ATP-BINDING PROTEIN HI_0361-RELATED"/>
    <property type="match status" value="1"/>
</dbReference>
<evidence type="ECO:0000256" key="2">
    <source>
        <dbReference type="ARBA" id="ARBA00022448"/>
    </source>
</evidence>
<dbReference type="EMBL" id="PTJO01000003">
    <property type="protein sequence ID" value="RNE49534.1"/>
    <property type="molecule type" value="Genomic_DNA"/>
</dbReference>
<dbReference type="InterPro" id="IPR027417">
    <property type="entry name" value="P-loop_NTPase"/>
</dbReference>
<evidence type="ECO:0000256" key="3">
    <source>
        <dbReference type="ARBA" id="ARBA00022741"/>
    </source>
</evidence>
<dbReference type="PROSITE" id="PS50893">
    <property type="entry name" value="ABC_TRANSPORTER_2"/>
    <property type="match status" value="1"/>
</dbReference>
<dbReference type="AlphaFoldDB" id="A0A3M8KAF9"/>
<dbReference type="Gene3D" id="3.40.50.300">
    <property type="entry name" value="P-loop containing nucleotide triphosphate hydrolases"/>
    <property type="match status" value="1"/>
</dbReference>
<dbReference type="OrthoDB" id="5296765at2"/>
<evidence type="ECO:0000313" key="6">
    <source>
        <dbReference type="EMBL" id="RNE49534.1"/>
    </source>
</evidence>
<dbReference type="Proteomes" id="UP000266975">
    <property type="component" value="Unassembled WGS sequence"/>
</dbReference>
<sequence>MTDSVQNFAVARNFTLAYDGNTAVDSSDLDIPVGRLTAIIGPNGSGKSTVLHALAGLIQAQSGSFQVLGGSPADSKSRMSYVMQSVAYPQGIPLSVREIVGMGRYPSRGWFGRFGASDRERIDAVMDRLAVTDLSKRHLDELSGGQRQRVYVAQGLAQDHDVLLLDEPLTGLDIVSARTIDEIIHDETDAGRTVVHTTHDLDEARAADHVVLMSNRVVAFGAPEKVLTDANLRAAYNLGGLHETTGLIVDDPHRAC</sequence>
<accession>A0A3M8KAF9</accession>
<name>A0A3M8KAF9_9CORY</name>